<keyword evidence="5" id="KW-0542">Nucleomorph</keyword>
<dbReference type="AlphaFoldDB" id="Q3LWA7"/>
<dbReference type="Gene3D" id="3.90.105.20">
    <property type="match status" value="1"/>
</dbReference>
<dbReference type="SMR" id="Q3LWA7"/>
<reference evidence="5 6" key="1">
    <citation type="journal article" date="2006" name="Proc. Natl. Acad. Sci. U.S.A.">
        <title>Complete nucleotide sequence of the chlorarachniophyte nucleomorph: nature's smallest nucleus.</title>
        <authorList>
            <person name="Gilson P.R."/>
            <person name="Su V."/>
            <person name="Slamovits C.H."/>
            <person name="Reith M.E."/>
            <person name="Keeling P.J."/>
            <person name="McFadden G.I."/>
        </authorList>
    </citation>
    <scope>NUCLEOTIDE SEQUENCE [LARGE SCALE GENOMIC DNA]</scope>
    <source>
        <strain evidence="6">CCMP621</strain>
    </source>
</reference>
<dbReference type="RefSeq" id="XP_001712871.1">
    <property type="nucleotide sequence ID" value="XM_001712819.1"/>
</dbReference>
<organism evidence="5 6">
    <name type="scientific">Bigelowiella natans</name>
    <name type="common">Pedinomonas minutissima</name>
    <name type="synonym">Chlorarachnion sp. (strain CCMP621)</name>
    <dbReference type="NCBI Taxonomy" id="227086"/>
    <lineage>
        <taxon>Eukaryota</taxon>
        <taxon>Sar</taxon>
        <taxon>Rhizaria</taxon>
        <taxon>Cercozoa</taxon>
        <taxon>Chlorarachniophyceae</taxon>
        <taxon>Bigelowiella</taxon>
    </lineage>
</organism>
<feature type="domain" description="Large ribosomal subunit protein uL10-like insertion" evidence="4">
    <location>
        <begin position="108"/>
        <end position="175"/>
    </location>
</feature>
<dbReference type="GeneID" id="5788403"/>
<name>Q3LWA7_BIGNA</name>
<evidence type="ECO:0000256" key="2">
    <source>
        <dbReference type="ARBA" id="ARBA00022980"/>
    </source>
</evidence>
<dbReference type="InterPro" id="IPR050323">
    <property type="entry name" value="Ribosomal_protein_uL10"/>
</dbReference>
<dbReference type="Pfam" id="PF00466">
    <property type="entry name" value="Ribosomal_L10"/>
    <property type="match status" value="1"/>
</dbReference>
<dbReference type="GO" id="GO:0070180">
    <property type="term" value="F:large ribosomal subunit rRNA binding"/>
    <property type="evidence" value="ECO:0007669"/>
    <property type="project" value="TreeGrafter"/>
</dbReference>
<protein>
    <submittedName>
        <fullName evidence="5">Ribosomal protein L10</fullName>
    </submittedName>
</protein>
<dbReference type="EMBL" id="DQ158857">
    <property type="protein sequence ID" value="ABA27259.1"/>
    <property type="molecule type" value="Genomic_DNA"/>
</dbReference>
<evidence type="ECO:0000256" key="1">
    <source>
        <dbReference type="ARBA" id="ARBA00008889"/>
    </source>
</evidence>
<dbReference type="InterPro" id="IPR001790">
    <property type="entry name" value="Ribosomal_uL10"/>
</dbReference>
<dbReference type="Pfam" id="PF17777">
    <property type="entry name" value="RL10P_insert"/>
    <property type="match status" value="1"/>
</dbReference>
<accession>Q3LWA7</accession>
<evidence type="ECO:0000313" key="6">
    <source>
        <dbReference type="Proteomes" id="UP000243425"/>
    </source>
</evidence>
<sequence>MRSNRKKVAQKFISLLNSYDTMVIVNMNNIRSKQIHDIRKHLRGTSEIVVGKKSFLSYLLQNNKLEMSRWMSVKEYLSDNIGLIFTNSNLKILNETFKQYFLTSFVNAGEIAQRNIIIKKGIKNLSPSQTPFFQALGIPTRISKSSIEIIEDILLVSKNQALNKSQEVLLKKLDIKPHKYGVKIKKIFSSKGEINLKILQMNNNNLTTNTGFLLKQFLKHSCFNGLSCSMWKNYNILSCSSTMLRIIASFY</sequence>
<evidence type="ECO:0000256" key="3">
    <source>
        <dbReference type="ARBA" id="ARBA00023274"/>
    </source>
</evidence>
<dbReference type="GO" id="GO:0002181">
    <property type="term" value="P:cytoplasmic translation"/>
    <property type="evidence" value="ECO:0007669"/>
    <property type="project" value="TreeGrafter"/>
</dbReference>
<evidence type="ECO:0000313" key="5">
    <source>
        <dbReference type="EMBL" id="ABA27259.1"/>
    </source>
</evidence>
<dbReference type="GO" id="GO:0003735">
    <property type="term" value="F:structural constituent of ribosome"/>
    <property type="evidence" value="ECO:0007669"/>
    <property type="project" value="TreeGrafter"/>
</dbReference>
<geneLocation type="nucleomorph" evidence="5"/>
<dbReference type="PANTHER" id="PTHR45699:SF3">
    <property type="entry name" value="LARGE RIBOSOMAL SUBUNIT PROTEIN UL10"/>
    <property type="match status" value="1"/>
</dbReference>
<dbReference type="Gene3D" id="3.30.70.1730">
    <property type="match status" value="1"/>
</dbReference>
<dbReference type="InterPro" id="IPR040637">
    <property type="entry name" value="Ribosomal_uL10-like_insert"/>
</dbReference>
<dbReference type="InterPro" id="IPR043141">
    <property type="entry name" value="Ribosomal_uL10-like_sf"/>
</dbReference>
<proteinExistence type="inferred from homology"/>
<dbReference type="GO" id="GO:0000027">
    <property type="term" value="P:ribosomal large subunit assembly"/>
    <property type="evidence" value="ECO:0007669"/>
    <property type="project" value="TreeGrafter"/>
</dbReference>
<dbReference type="PANTHER" id="PTHR45699">
    <property type="entry name" value="60S ACIDIC RIBOSOMAL PROTEIN P0"/>
    <property type="match status" value="1"/>
</dbReference>
<comment type="similarity">
    <text evidence="1">Belongs to the universal ribosomal protein uL10 family.</text>
</comment>
<gene>
    <name evidence="5" type="primary">rpl10</name>
</gene>
<dbReference type="CDD" id="cd05795">
    <property type="entry name" value="Ribosomal_P0_L10e"/>
    <property type="match status" value="1"/>
</dbReference>
<keyword evidence="3" id="KW-0687">Ribonucleoprotein</keyword>
<dbReference type="SUPFAM" id="SSF160369">
    <property type="entry name" value="Ribosomal protein L10-like"/>
    <property type="match status" value="1"/>
</dbReference>
<keyword evidence="2 5" id="KW-0689">Ribosomal protein</keyword>
<evidence type="ECO:0000259" key="4">
    <source>
        <dbReference type="Pfam" id="PF17777"/>
    </source>
</evidence>
<dbReference type="InterPro" id="IPR043164">
    <property type="entry name" value="Ribosomal_uL10-like_insert_sf"/>
</dbReference>
<dbReference type="Proteomes" id="UP000243425">
    <property type="component" value="Nucleomorph 2"/>
</dbReference>
<dbReference type="GO" id="GO:0022625">
    <property type="term" value="C:cytosolic large ribosomal subunit"/>
    <property type="evidence" value="ECO:0007669"/>
    <property type="project" value="TreeGrafter"/>
</dbReference>